<dbReference type="Pfam" id="PF08352">
    <property type="entry name" value="oligo_HPY"/>
    <property type="match status" value="1"/>
</dbReference>
<dbReference type="CDD" id="cd03257">
    <property type="entry name" value="ABC_NikE_OppD_transporters"/>
    <property type="match status" value="1"/>
</dbReference>
<comment type="caution">
    <text evidence="6">The sequence shown here is derived from an EMBL/GenBank/DDBJ whole genome shotgun (WGS) entry which is preliminary data.</text>
</comment>
<dbReference type="InterPro" id="IPR050319">
    <property type="entry name" value="ABC_transp_ATP-bind"/>
</dbReference>
<evidence type="ECO:0000313" key="7">
    <source>
        <dbReference type="Proteomes" id="UP000318834"/>
    </source>
</evidence>
<evidence type="ECO:0000256" key="2">
    <source>
        <dbReference type="ARBA" id="ARBA00022448"/>
    </source>
</evidence>
<keyword evidence="2" id="KW-0813">Transport</keyword>
<dbReference type="InterPro" id="IPR027417">
    <property type="entry name" value="P-loop_NTPase"/>
</dbReference>
<dbReference type="PANTHER" id="PTHR43776">
    <property type="entry name" value="TRANSPORT ATP-BINDING PROTEIN"/>
    <property type="match status" value="1"/>
</dbReference>
<dbReference type="PROSITE" id="PS50893">
    <property type="entry name" value="ABC_TRANSPORTER_2"/>
    <property type="match status" value="1"/>
</dbReference>
<dbReference type="InterPro" id="IPR003593">
    <property type="entry name" value="AAA+_ATPase"/>
</dbReference>
<dbReference type="Proteomes" id="UP000318834">
    <property type="component" value="Unassembled WGS sequence"/>
</dbReference>
<dbReference type="SMART" id="SM00382">
    <property type="entry name" value="AAA"/>
    <property type="match status" value="1"/>
</dbReference>
<dbReference type="Gene3D" id="3.40.50.300">
    <property type="entry name" value="P-loop containing nucleotide triphosphate hydrolases"/>
    <property type="match status" value="1"/>
</dbReference>
<evidence type="ECO:0000256" key="1">
    <source>
        <dbReference type="ARBA" id="ARBA00005417"/>
    </source>
</evidence>
<dbReference type="FunFam" id="3.40.50.300:FF:000016">
    <property type="entry name" value="Oligopeptide ABC transporter ATP-binding component"/>
    <property type="match status" value="1"/>
</dbReference>
<dbReference type="PROSITE" id="PS00211">
    <property type="entry name" value="ABC_TRANSPORTER_1"/>
    <property type="match status" value="1"/>
</dbReference>
<dbReference type="GO" id="GO:0015833">
    <property type="term" value="P:peptide transport"/>
    <property type="evidence" value="ECO:0007669"/>
    <property type="project" value="InterPro"/>
</dbReference>
<dbReference type="InterPro" id="IPR003439">
    <property type="entry name" value="ABC_transporter-like_ATP-bd"/>
</dbReference>
<dbReference type="PANTHER" id="PTHR43776:SF8">
    <property type="entry name" value="ABC TRANSPORTER, ATP-BINDING PROTEIN"/>
    <property type="match status" value="1"/>
</dbReference>
<dbReference type="AlphaFoldDB" id="A0A537IZ41"/>
<keyword evidence="4 6" id="KW-0067">ATP-binding</keyword>
<dbReference type="GO" id="GO:0005524">
    <property type="term" value="F:ATP binding"/>
    <property type="evidence" value="ECO:0007669"/>
    <property type="project" value="UniProtKB-KW"/>
</dbReference>
<dbReference type="GO" id="GO:0016887">
    <property type="term" value="F:ATP hydrolysis activity"/>
    <property type="evidence" value="ECO:0007669"/>
    <property type="project" value="InterPro"/>
</dbReference>
<dbReference type="NCBIfam" id="TIGR01727">
    <property type="entry name" value="oligo_HPY"/>
    <property type="match status" value="1"/>
</dbReference>
<dbReference type="Pfam" id="PF00005">
    <property type="entry name" value="ABC_tran"/>
    <property type="match status" value="1"/>
</dbReference>
<accession>A0A537IZ41</accession>
<dbReference type="EMBL" id="VBAP01000017">
    <property type="protein sequence ID" value="TMI76580.1"/>
    <property type="molecule type" value="Genomic_DNA"/>
</dbReference>
<comment type="similarity">
    <text evidence="1">Belongs to the ABC transporter superfamily.</text>
</comment>
<feature type="domain" description="ABC transporter" evidence="5">
    <location>
        <begin position="9"/>
        <end position="256"/>
    </location>
</feature>
<dbReference type="InterPro" id="IPR017871">
    <property type="entry name" value="ABC_transporter-like_CS"/>
</dbReference>
<dbReference type="GO" id="GO:0055085">
    <property type="term" value="P:transmembrane transport"/>
    <property type="evidence" value="ECO:0007669"/>
    <property type="project" value="UniProtKB-ARBA"/>
</dbReference>
<reference evidence="6 7" key="1">
    <citation type="journal article" date="2019" name="Nat. Microbiol.">
        <title>Mediterranean grassland soil C-N compound turnover is dependent on rainfall and depth, and is mediated by genomically divergent microorganisms.</title>
        <authorList>
            <person name="Diamond S."/>
            <person name="Andeer P.F."/>
            <person name="Li Z."/>
            <person name="Crits-Christoph A."/>
            <person name="Burstein D."/>
            <person name="Anantharaman K."/>
            <person name="Lane K.R."/>
            <person name="Thomas B.C."/>
            <person name="Pan C."/>
            <person name="Northen T.R."/>
            <person name="Banfield J.F."/>
        </authorList>
    </citation>
    <scope>NUCLEOTIDE SEQUENCE [LARGE SCALE GENOMIC DNA]</scope>
    <source>
        <strain evidence="6">NP_8</strain>
    </source>
</reference>
<evidence type="ECO:0000313" key="6">
    <source>
        <dbReference type="EMBL" id="TMI76580.1"/>
    </source>
</evidence>
<evidence type="ECO:0000256" key="4">
    <source>
        <dbReference type="ARBA" id="ARBA00022840"/>
    </source>
</evidence>
<gene>
    <name evidence="6" type="ORF">E6H05_03305</name>
</gene>
<sequence>MPDEVLLTVRRLRTWFELRRWGFVRVGFVRAVDGVDFELHRGEAVAVVGESGSGKSTLAKTILGLHRPRQGEIIFEGREVGGEKDLRRYRSRVGYVQQDPYGALPPFMNVQRILEEPLAINGEANPGARMQRIREVLDEVRLSPVEDFLPRFPHMLSGGQQQRLVVARAMILRPQLIVADEPVSMLDASVRIEILQLLRGLQARYNLSIIYITHDLSTVRYFCERVFVMYGGMIIEQASTDDLLRNPQHPYTQALLAAIPDPDPENASRVRVVPPGEPPSLLSPPSGCRFHPRCPAFMKGICEVQIPPDFEPAPGHRVACWLYDERGQGGPPAPSRA</sequence>
<protein>
    <submittedName>
        <fullName evidence="6">ABC transporter ATP-binding protein</fullName>
    </submittedName>
</protein>
<dbReference type="SUPFAM" id="SSF52540">
    <property type="entry name" value="P-loop containing nucleoside triphosphate hydrolases"/>
    <property type="match status" value="1"/>
</dbReference>
<proteinExistence type="inferred from homology"/>
<evidence type="ECO:0000256" key="3">
    <source>
        <dbReference type="ARBA" id="ARBA00022741"/>
    </source>
</evidence>
<keyword evidence="3" id="KW-0547">Nucleotide-binding</keyword>
<name>A0A537IZ41_9BACT</name>
<evidence type="ECO:0000259" key="5">
    <source>
        <dbReference type="PROSITE" id="PS50893"/>
    </source>
</evidence>
<organism evidence="6 7">
    <name type="scientific">Candidatus Segetimicrobium genomatis</name>
    <dbReference type="NCBI Taxonomy" id="2569760"/>
    <lineage>
        <taxon>Bacteria</taxon>
        <taxon>Bacillati</taxon>
        <taxon>Candidatus Sysuimicrobiota</taxon>
        <taxon>Candidatus Sysuimicrobiia</taxon>
        <taxon>Candidatus Sysuimicrobiales</taxon>
        <taxon>Candidatus Segetimicrobiaceae</taxon>
        <taxon>Candidatus Segetimicrobium</taxon>
    </lineage>
</organism>
<dbReference type="InterPro" id="IPR013563">
    <property type="entry name" value="Oligopep_ABC_C"/>
</dbReference>